<dbReference type="Gene3D" id="1.20.1280.290">
    <property type="match status" value="1"/>
</dbReference>
<keyword evidence="4 6" id="KW-0472">Membrane</keyword>
<dbReference type="EMBL" id="CP138896">
    <property type="protein sequence ID" value="WPK25194.1"/>
    <property type="molecule type" value="Genomic_DNA"/>
</dbReference>
<dbReference type="InterPro" id="IPR006603">
    <property type="entry name" value="PQ-loop_rpt"/>
</dbReference>
<sequence>MLQSPNMMRPVTSAESVSSRSIPRLNRFDSSAHHSRLLRSHSVSSSMNAPDGIFLRLLAGSVLSSSFKGAKAMPVDLKDTSEPLLSLKTLQALLAPVQLVAATFVAPGDEKALIGTICGWCSTLLYISSRSPQIWKNYCLKSTHGVSPYLFLFAMLGNSLYTISILSDLYLLSKYEKYLGDVDFHTVFRSQLPFLVGSSGTVFFDCILLIQFYVYGLQSSIGHKSRSNSHPEIRHRSHSRKSQRRVSPSAHFTKPDWYTYLNNGQDRMGIYEDFNEDAQSESRFDESRKSSFLYYKNAAYVPSNESTSLLQNSISSPPLHYVMSSSHIENSYQQKNRKSFAGAFSSLAKSFSQNLFIRSASIGSSHQSISASPVRDTSLIPSLVGTYSSLSKRMMDENKIPFLPIDFLQSDFLHRESDLDSNH</sequence>
<dbReference type="InterPro" id="IPR051415">
    <property type="entry name" value="LAAT-1"/>
</dbReference>
<evidence type="ECO:0000256" key="5">
    <source>
        <dbReference type="SAM" id="MobiDB-lite"/>
    </source>
</evidence>
<gene>
    <name evidence="7" type="ORF">PUMCH_002498</name>
</gene>
<dbReference type="GO" id="GO:0034488">
    <property type="term" value="P:basic amino acid transmembrane export from vacuole"/>
    <property type="evidence" value="ECO:0007669"/>
    <property type="project" value="TreeGrafter"/>
</dbReference>
<dbReference type="PANTHER" id="PTHR16201">
    <property type="entry name" value="SEVEN TRANSMEMBRANE PROTEIN 1-RELATED"/>
    <property type="match status" value="1"/>
</dbReference>
<reference evidence="7 8" key="1">
    <citation type="submission" date="2023-10" db="EMBL/GenBank/DDBJ databases">
        <title>Draft Genome Sequence of Candida saopaulonensis from a very Premature Infant with Sepsis.</title>
        <authorList>
            <person name="Ning Y."/>
            <person name="Dai R."/>
            <person name="Xiao M."/>
            <person name="Xu Y."/>
            <person name="Yan Q."/>
            <person name="Zhang L."/>
        </authorList>
    </citation>
    <scope>NUCLEOTIDE SEQUENCE [LARGE SCALE GENOMIC DNA]</scope>
    <source>
        <strain evidence="7 8">19XY460</strain>
    </source>
</reference>
<protein>
    <submittedName>
        <fullName evidence="7">Uncharacterized protein</fullName>
    </submittedName>
</protein>
<dbReference type="KEGG" id="asau:88173563"/>
<evidence type="ECO:0000313" key="7">
    <source>
        <dbReference type="EMBL" id="WPK25194.1"/>
    </source>
</evidence>
<comment type="subcellular location">
    <subcellularLocation>
        <location evidence="1">Membrane</location>
        <topology evidence="1">Multi-pass membrane protein</topology>
    </subcellularLocation>
</comment>
<feature type="transmembrane region" description="Helical" evidence="6">
    <location>
        <begin position="149"/>
        <end position="172"/>
    </location>
</feature>
<keyword evidence="8" id="KW-1185">Reference proteome</keyword>
<dbReference type="GO" id="GO:0015174">
    <property type="term" value="F:basic amino acid transmembrane transporter activity"/>
    <property type="evidence" value="ECO:0007669"/>
    <property type="project" value="TreeGrafter"/>
</dbReference>
<dbReference type="PANTHER" id="PTHR16201:SF34">
    <property type="entry name" value="LYSOSOMAL AMINO ACID TRANSPORTER 1"/>
    <property type="match status" value="1"/>
</dbReference>
<accession>A0AAX4HA52</accession>
<feature type="compositionally biased region" description="Basic residues" evidence="5">
    <location>
        <begin position="235"/>
        <end position="244"/>
    </location>
</feature>
<feature type="transmembrane region" description="Helical" evidence="6">
    <location>
        <begin position="192"/>
        <end position="216"/>
    </location>
</feature>
<feature type="region of interest" description="Disordered" evidence="5">
    <location>
        <begin position="223"/>
        <end position="249"/>
    </location>
</feature>
<evidence type="ECO:0000313" key="8">
    <source>
        <dbReference type="Proteomes" id="UP001338582"/>
    </source>
</evidence>
<evidence type="ECO:0000256" key="4">
    <source>
        <dbReference type="ARBA" id="ARBA00023136"/>
    </source>
</evidence>
<evidence type="ECO:0000256" key="1">
    <source>
        <dbReference type="ARBA" id="ARBA00004141"/>
    </source>
</evidence>
<name>A0AAX4HA52_9ASCO</name>
<keyword evidence="2 6" id="KW-0812">Transmembrane</keyword>
<proteinExistence type="predicted"/>
<dbReference type="GeneID" id="88173563"/>
<evidence type="ECO:0000256" key="6">
    <source>
        <dbReference type="SAM" id="Phobius"/>
    </source>
</evidence>
<keyword evidence="3 6" id="KW-1133">Transmembrane helix</keyword>
<evidence type="ECO:0000256" key="2">
    <source>
        <dbReference type="ARBA" id="ARBA00022692"/>
    </source>
</evidence>
<organism evidence="7 8">
    <name type="scientific">Australozyma saopauloensis</name>
    <dbReference type="NCBI Taxonomy" id="291208"/>
    <lineage>
        <taxon>Eukaryota</taxon>
        <taxon>Fungi</taxon>
        <taxon>Dikarya</taxon>
        <taxon>Ascomycota</taxon>
        <taxon>Saccharomycotina</taxon>
        <taxon>Pichiomycetes</taxon>
        <taxon>Metschnikowiaceae</taxon>
        <taxon>Australozyma</taxon>
    </lineage>
</organism>
<evidence type="ECO:0000256" key="3">
    <source>
        <dbReference type="ARBA" id="ARBA00022989"/>
    </source>
</evidence>
<dbReference type="Pfam" id="PF04193">
    <property type="entry name" value="PQ-loop"/>
    <property type="match status" value="1"/>
</dbReference>
<dbReference type="RefSeq" id="XP_062877577.1">
    <property type="nucleotide sequence ID" value="XM_063021507.1"/>
</dbReference>
<dbReference type="SMART" id="SM00679">
    <property type="entry name" value="CTNS"/>
    <property type="match status" value="1"/>
</dbReference>
<dbReference type="Proteomes" id="UP001338582">
    <property type="component" value="Chromosome 3"/>
</dbReference>
<dbReference type="AlphaFoldDB" id="A0AAX4HA52"/>
<dbReference type="GO" id="GO:0000329">
    <property type="term" value="C:fungal-type vacuole membrane"/>
    <property type="evidence" value="ECO:0007669"/>
    <property type="project" value="TreeGrafter"/>
</dbReference>